<accession>A0A553E3X3</accession>
<dbReference type="SUPFAM" id="SSF56954">
    <property type="entry name" value="Outer membrane efflux proteins (OEP)"/>
    <property type="match status" value="1"/>
</dbReference>
<gene>
    <name evidence="1" type="ORF">FNW21_08445</name>
</gene>
<dbReference type="OrthoDB" id="1091220at2"/>
<proteinExistence type="predicted"/>
<sequence length="444" mass="50213">MAKHCSQFLYDFGGFKRAINADFSTLKFTRNQMKIPLAILFLLCVTNSFSQEKELRFYIEKAQTNSPLLNDLSNQIKSNAIDSLITKASYKPQVTGNLLANYAPNYNGFGYDNAITNGQSVSGLVGINQKIMSKNRINTQAETFKLLKEGLVLNKKIAFKDLNKTIVSQYISASGNQEQIVYNQKILELLKSESQILKKLTQNSIYKQTDYLIFLSTVQHQELQVLSLKQQYQNDLGLLNYLSGENDTTFVRLKNPKITLKSLKNNEKFVFLKQFEIDSLKIQNQNKLIDNNYKPTAALLGDAGYLSSFASQGYKNFGLSVGFGLSIPIYDGGQKALQHQKNEIALATNLGYKTNFNKQYQQQLTMLHLKLQQTFATEKQLHSQLQISEALIEADKKLLVSGDAQITDFVIAITTIIAINNTISQNKINQLQLINEINYWNSND</sequence>
<dbReference type="AlphaFoldDB" id="A0A553E3X3"/>
<name>A0A553E3X3_9FLAO</name>
<dbReference type="GO" id="GO:0015562">
    <property type="term" value="F:efflux transmembrane transporter activity"/>
    <property type="evidence" value="ECO:0007669"/>
    <property type="project" value="InterPro"/>
</dbReference>
<protein>
    <submittedName>
        <fullName evidence="1">TolC family protein</fullName>
    </submittedName>
</protein>
<comment type="caution">
    <text evidence="1">The sequence shown here is derived from an EMBL/GenBank/DDBJ whole genome shotgun (WGS) entry which is preliminary data.</text>
</comment>
<dbReference type="Proteomes" id="UP000316371">
    <property type="component" value="Unassembled WGS sequence"/>
</dbReference>
<dbReference type="EMBL" id="VJZT01000007">
    <property type="protein sequence ID" value="TRX39724.1"/>
    <property type="molecule type" value="Genomic_DNA"/>
</dbReference>
<evidence type="ECO:0000313" key="1">
    <source>
        <dbReference type="EMBL" id="TRX39724.1"/>
    </source>
</evidence>
<evidence type="ECO:0000313" key="2">
    <source>
        <dbReference type="Proteomes" id="UP000316371"/>
    </source>
</evidence>
<keyword evidence="2" id="KW-1185">Reference proteome</keyword>
<organism evidence="1 2">
    <name type="scientific">Flavobacterium restrictum</name>
    <dbReference type="NCBI Taxonomy" id="2594428"/>
    <lineage>
        <taxon>Bacteria</taxon>
        <taxon>Pseudomonadati</taxon>
        <taxon>Bacteroidota</taxon>
        <taxon>Flavobacteriia</taxon>
        <taxon>Flavobacteriales</taxon>
        <taxon>Flavobacteriaceae</taxon>
        <taxon>Flavobacterium</taxon>
    </lineage>
</organism>
<dbReference type="Gene3D" id="1.20.1600.10">
    <property type="entry name" value="Outer membrane efflux proteins (OEP)"/>
    <property type="match status" value="1"/>
</dbReference>
<reference evidence="1 2" key="1">
    <citation type="submission" date="2019-07" db="EMBL/GenBank/DDBJ databases">
        <title>Novel species of Flavobacterium.</title>
        <authorList>
            <person name="Liu Q."/>
            <person name="Xin Y.-H."/>
        </authorList>
    </citation>
    <scope>NUCLEOTIDE SEQUENCE [LARGE SCALE GENOMIC DNA]</scope>
    <source>
        <strain evidence="1 2">LB1R34</strain>
    </source>
</reference>